<dbReference type="GO" id="GO:0000155">
    <property type="term" value="F:phosphorelay sensor kinase activity"/>
    <property type="evidence" value="ECO:0007669"/>
    <property type="project" value="InterPro"/>
</dbReference>
<evidence type="ECO:0000256" key="4">
    <source>
        <dbReference type="ARBA" id="ARBA00022679"/>
    </source>
</evidence>
<dbReference type="SMART" id="SM00091">
    <property type="entry name" value="PAS"/>
    <property type="match status" value="1"/>
</dbReference>
<dbReference type="STRING" id="1499967.U27_04453"/>
<dbReference type="PROSITE" id="PS50109">
    <property type="entry name" value="HIS_KIN"/>
    <property type="match status" value="1"/>
</dbReference>
<evidence type="ECO:0000256" key="12">
    <source>
        <dbReference type="SAM" id="Coils"/>
    </source>
</evidence>
<dbReference type="InterPro" id="IPR013767">
    <property type="entry name" value="PAS_fold"/>
</dbReference>
<dbReference type="CDD" id="cd00082">
    <property type="entry name" value="HisKA"/>
    <property type="match status" value="1"/>
</dbReference>
<feature type="coiled-coil region" evidence="12">
    <location>
        <begin position="13"/>
        <end position="43"/>
    </location>
</feature>
<dbReference type="EC" id="2.7.13.3" evidence="2"/>
<dbReference type="PANTHER" id="PTHR45339:SF1">
    <property type="entry name" value="HYBRID SIGNAL TRANSDUCTION HISTIDINE KINASE J"/>
    <property type="match status" value="1"/>
</dbReference>
<dbReference type="InterPro" id="IPR003661">
    <property type="entry name" value="HisK_dim/P_dom"/>
</dbReference>
<dbReference type="AlphaFoldDB" id="A0A081BYT1"/>
<dbReference type="InterPro" id="IPR004358">
    <property type="entry name" value="Sig_transdc_His_kin-like_C"/>
</dbReference>
<evidence type="ECO:0000256" key="9">
    <source>
        <dbReference type="ARBA" id="ARBA00064003"/>
    </source>
</evidence>
<evidence type="ECO:0000259" key="16">
    <source>
        <dbReference type="PROSITE" id="PS50113"/>
    </source>
</evidence>
<evidence type="ECO:0000256" key="11">
    <source>
        <dbReference type="PROSITE-ProRule" id="PRU00169"/>
    </source>
</evidence>
<dbReference type="InterPro" id="IPR005467">
    <property type="entry name" value="His_kinase_dom"/>
</dbReference>
<dbReference type="InterPro" id="IPR036097">
    <property type="entry name" value="HisK_dim/P_sf"/>
</dbReference>
<evidence type="ECO:0000256" key="7">
    <source>
        <dbReference type="ARBA" id="ARBA00022840"/>
    </source>
</evidence>
<dbReference type="EMBL" id="DF820466">
    <property type="protein sequence ID" value="GAK57486.1"/>
    <property type="molecule type" value="Genomic_DNA"/>
</dbReference>
<dbReference type="InterPro" id="IPR000014">
    <property type="entry name" value="PAS"/>
</dbReference>
<dbReference type="SUPFAM" id="SSF55874">
    <property type="entry name" value="ATPase domain of HSP90 chaperone/DNA topoisomerase II/histidine kinase"/>
    <property type="match status" value="1"/>
</dbReference>
<dbReference type="PROSITE" id="PS50112">
    <property type="entry name" value="PAS"/>
    <property type="match status" value="1"/>
</dbReference>
<dbReference type="PRINTS" id="PR00344">
    <property type="entry name" value="BCTRLSENSOR"/>
</dbReference>
<dbReference type="GO" id="GO:0006355">
    <property type="term" value="P:regulation of DNA-templated transcription"/>
    <property type="evidence" value="ECO:0007669"/>
    <property type="project" value="InterPro"/>
</dbReference>
<dbReference type="SUPFAM" id="SSF52172">
    <property type="entry name" value="CheY-like"/>
    <property type="match status" value="2"/>
</dbReference>
<evidence type="ECO:0000313" key="17">
    <source>
        <dbReference type="EMBL" id="GAK57486.1"/>
    </source>
</evidence>
<dbReference type="SMART" id="SM00065">
    <property type="entry name" value="GAF"/>
    <property type="match status" value="2"/>
</dbReference>
<keyword evidence="18" id="KW-1185">Reference proteome</keyword>
<dbReference type="Pfam" id="PF00072">
    <property type="entry name" value="Response_reg"/>
    <property type="match status" value="2"/>
</dbReference>
<comment type="catalytic activity">
    <reaction evidence="1">
        <text>ATP + protein L-histidine = ADP + protein N-phospho-L-histidine.</text>
        <dbReference type="EC" id="2.7.13.3"/>
    </reaction>
</comment>
<gene>
    <name evidence="17" type="ORF">U27_04453</name>
</gene>
<feature type="domain" description="PAS" evidence="15">
    <location>
        <begin position="211"/>
        <end position="312"/>
    </location>
</feature>
<dbReference type="Gene3D" id="3.30.450.20">
    <property type="entry name" value="PAS domain"/>
    <property type="match status" value="1"/>
</dbReference>
<dbReference type="InterPro" id="IPR003594">
    <property type="entry name" value="HATPase_dom"/>
</dbReference>
<dbReference type="CDD" id="cd17546">
    <property type="entry name" value="REC_hyHK_CKI1_RcsC-like"/>
    <property type="match status" value="2"/>
</dbReference>
<dbReference type="eggNOG" id="COG0642">
    <property type="taxonomic scope" value="Bacteria"/>
</dbReference>
<dbReference type="Pfam" id="PF02518">
    <property type="entry name" value="HATPase_c"/>
    <property type="match status" value="1"/>
</dbReference>
<dbReference type="PROSITE" id="PS50113">
    <property type="entry name" value="PAC"/>
    <property type="match status" value="1"/>
</dbReference>
<dbReference type="Gene3D" id="3.30.565.10">
    <property type="entry name" value="Histidine kinase-like ATPase, C-terminal domain"/>
    <property type="match status" value="1"/>
</dbReference>
<dbReference type="InterPro" id="IPR029016">
    <property type="entry name" value="GAF-like_dom_sf"/>
</dbReference>
<dbReference type="Pfam" id="PF00512">
    <property type="entry name" value="HisKA"/>
    <property type="match status" value="1"/>
</dbReference>
<feature type="domain" description="Response regulatory" evidence="14">
    <location>
        <begin position="816"/>
        <end position="936"/>
    </location>
</feature>
<dbReference type="Pfam" id="PF13185">
    <property type="entry name" value="GAF_2"/>
    <property type="match status" value="2"/>
</dbReference>
<dbReference type="HOGENOM" id="CLU_269977_0_0_0"/>
<dbReference type="InterPro" id="IPR011006">
    <property type="entry name" value="CheY-like_superfamily"/>
</dbReference>
<feature type="modified residue" description="4-aspartylphosphate" evidence="11">
    <location>
        <position position="869"/>
    </location>
</feature>
<dbReference type="InterPro" id="IPR000700">
    <property type="entry name" value="PAS-assoc_C"/>
</dbReference>
<reference evidence="17" key="1">
    <citation type="journal article" date="2015" name="PeerJ">
        <title>First genomic representation of candidate bacterial phylum KSB3 points to enhanced environmental sensing as a trigger of wastewater bulking.</title>
        <authorList>
            <person name="Sekiguchi Y."/>
            <person name="Ohashi A."/>
            <person name="Parks D.H."/>
            <person name="Yamauchi T."/>
            <person name="Tyson G.W."/>
            <person name="Hugenholtz P."/>
        </authorList>
    </citation>
    <scope>NUCLEOTIDE SEQUENCE [LARGE SCALE GENOMIC DNA]</scope>
</reference>
<dbReference type="PANTHER" id="PTHR45339">
    <property type="entry name" value="HYBRID SIGNAL TRANSDUCTION HISTIDINE KINASE J"/>
    <property type="match status" value="1"/>
</dbReference>
<dbReference type="InterPro" id="IPR003018">
    <property type="entry name" value="GAF"/>
</dbReference>
<evidence type="ECO:0000259" key="15">
    <source>
        <dbReference type="PROSITE" id="PS50112"/>
    </source>
</evidence>
<proteinExistence type="predicted"/>
<keyword evidence="7" id="KW-0067">ATP-binding</keyword>
<dbReference type="SMART" id="SM00448">
    <property type="entry name" value="REC"/>
    <property type="match status" value="2"/>
</dbReference>
<evidence type="ECO:0000256" key="8">
    <source>
        <dbReference type="ARBA" id="ARBA00023012"/>
    </source>
</evidence>
<evidence type="ECO:0000256" key="2">
    <source>
        <dbReference type="ARBA" id="ARBA00012438"/>
    </source>
</evidence>
<feature type="coiled-coil region" evidence="12">
    <location>
        <begin position="521"/>
        <end position="566"/>
    </location>
</feature>
<dbReference type="SUPFAM" id="SSF55785">
    <property type="entry name" value="PYP-like sensor domain (PAS domain)"/>
    <property type="match status" value="1"/>
</dbReference>
<keyword evidence="3 11" id="KW-0597">Phosphoprotein</keyword>
<comment type="subunit">
    <text evidence="9">At low DSF concentrations, interacts with RpfF.</text>
</comment>
<feature type="domain" description="Histidine kinase" evidence="13">
    <location>
        <begin position="576"/>
        <end position="797"/>
    </location>
</feature>
<dbReference type="PROSITE" id="PS50110">
    <property type="entry name" value="RESPONSE_REGULATORY"/>
    <property type="match status" value="2"/>
</dbReference>
<keyword evidence="8" id="KW-0902">Two-component regulatory system</keyword>
<dbReference type="Pfam" id="PF00989">
    <property type="entry name" value="PAS"/>
    <property type="match status" value="1"/>
</dbReference>
<dbReference type="InterPro" id="IPR001789">
    <property type="entry name" value="Sig_transdc_resp-reg_receiver"/>
</dbReference>
<dbReference type="Proteomes" id="UP000030661">
    <property type="component" value="Unassembled WGS sequence"/>
</dbReference>
<dbReference type="Gene3D" id="3.30.450.40">
    <property type="match status" value="2"/>
</dbReference>
<evidence type="ECO:0000256" key="3">
    <source>
        <dbReference type="ARBA" id="ARBA00022553"/>
    </source>
</evidence>
<evidence type="ECO:0000256" key="1">
    <source>
        <dbReference type="ARBA" id="ARBA00000085"/>
    </source>
</evidence>
<dbReference type="GO" id="GO:0005524">
    <property type="term" value="F:ATP binding"/>
    <property type="evidence" value="ECO:0007669"/>
    <property type="project" value="UniProtKB-KW"/>
</dbReference>
<dbReference type="InterPro" id="IPR036890">
    <property type="entry name" value="HATPase_C_sf"/>
</dbReference>
<evidence type="ECO:0000259" key="13">
    <source>
        <dbReference type="PROSITE" id="PS50109"/>
    </source>
</evidence>
<keyword evidence="5" id="KW-0547">Nucleotide-binding</keyword>
<keyword evidence="12" id="KW-0175">Coiled coil</keyword>
<dbReference type="NCBIfam" id="TIGR00229">
    <property type="entry name" value="sensory_box"/>
    <property type="match status" value="1"/>
</dbReference>
<evidence type="ECO:0000259" key="14">
    <source>
        <dbReference type="PROSITE" id="PS50110"/>
    </source>
</evidence>
<keyword evidence="4" id="KW-0808">Transferase</keyword>
<evidence type="ECO:0000256" key="5">
    <source>
        <dbReference type="ARBA" id="ARBA00022741"/>
    </source>
</evidence>
<dbReference type="SMART" id="SM00387">
    <property type="entry name" value="HATPase_c"/>
    <property type="match status" value="1"/>
</dbReference>
<dbReference type="SUPFAM" id="SSF47384">
    <property type="entry name" value="Homodimeric domain of signal transducing histidine kinase"/>
    <property type="match status" value="1"/>
</dbReference>
<dbReference type="Gene3D" id="3.40.50.2300">
    <property type="match status" value="2"/>
</dbReference>
<dbReference type="eggNOG" id="COG2205">
    <property type="taxonomic scope" value="Bacteria"/>
</dbReference>
<keyword evidence="6" id="KW-0418">Kinase</keyword>
<dbReference type="CDD" id="cd00130">
    <property type="entry name" value="PAS"/>
    <property type="match status" value="1"/>
</dbReference>
<dbReference type="Gene3D" id="1.10.287.130">
    <property type="match status" value="1"/>
</dbReference>
<evidence type="ECO:0000256" key="10">
    <source>
        <dbReference type="ARBA" id="ARBA00068150"/>
    </source>
</evidence>
<feature type="domain" description="Response regulatory" evidence="14">
    <location>
        <begin position="965"/>
        <end position="1081"/>
    </location>
</feature>
<feature type="domain" description="PAC" evidence="16">
    <location>
        <begin position="315"/>
        <end position="366"/>
    </location>
</feature>
<dbReference type="InterPro" id="IPR035965">
    <property type="entry name" value="PAS-like_dom_sf"/>
</dbReference>
<feature type="modified residue" description="4-aspartylphosphate" evidence="11">
    <location>
        <position position="1014"/>
    </location>
</feature>
<sequence>MNAHTQQMKNNSAVQLLQEIERLQSLVAELQCSEIERKRAEQINQTLFNISNAVNTTFNLDQLYRSIHKALGAILDVRNFYIAIYHQEDDSVTFPYFVDEVDHIFPEIKNVSQSQSLTGEVIRTGKPLLITKQEIMLRYKKALHEELGTPAEIWIGVPLKIQDEVIGVIAAQSYTDPHQYSYHDIDVLMSVSDQVAIAIERQCNVELLKASEQRYRNLVENIDGIIFATDERGIFTYISPAVKHIIGYSQEDILGKIPIHFELQKPEPYSPKRWRKHFISGETDARNSYEDIIHVEDRRRVHDVLDGALQQLAPYKIEYRIIRQDDKVQWVYEKGLALQSDHHEIHLEGVILDIQERKYAEEINQTLFSISNAVNMTVNLNDLYELIHYSLLRVVDVSNFYIALYDKERDLIQFPYNTDDVDTDVAEITNASQSDSLTSQVIHTGKPLLLTAQEHEILKEQRGMDIVGIPSAVWLGVPLIVNGEVIGAMVAQHYTDSNRYDRRDVEVLCSVSKHVAIAIERKKAYEDLRKAKIAAESANQELIRVNQQLEQAMTRANEMATHAKNATRSKSAFLANMSHEIRTPMNAIIGLTSLMLETQLTDKQRDYLNKIHRSSHALLDLMNDILDFSKIEAGKLSLEQIEFRIHDLIDILIDMFAGKAAEKGIELIPQVAPEVPLALVGDPLRLRQILINLTNNALKFTNGGEVVIKVDVKAQCDDRVQLVFSVSDTGIGIPDEQISNLFDSFVQGDGSTSRQYGGTGLGLAICKRLVEIMQGNLWVESCPGQGSTFGFTVEFGLLPNKQAQMILSPIELQGLRVLVVDDNSKSRELLKKMLTSFAFHVTLAKSGKDALQLLENAVDKPAYHLILLDLMMPDMDGINTITHIRKNPYFEDIPIILLLVFGREDMMQQARAAGANGFLMKPLKQSSLFETIMELFAHKSLHELPNRTSAGWEDLDLIRHLKGAHILLVEDSSVNQHVTVEILKKAMVSVDTVNNGLEALHAIRSRKYDLVLMDIQMPVMDGYQTTQEIRKDPGNSALPIIAFTAYAMKGDREKCLNIGMNDYLSKPIVIQQLFSTLARWIPSAAQRELDEQPVELITLPNQTNKEASDRKKPSGMKICTKRTGHEANIPINFTIALRKLNDLLEQRNLEAEEYFMLLKEHLRGEICCANDLQCLEHDMSNLDFDHAKIPLQSIASLLGITLKGQVHE</sequence>
<evidence type="ECO:0000256" key="6">
    <source>
        <dbReference type="ARBA" id="ARBA00022777"/>
    </source>
</evidence>
<dbReference type="SMART" id="SM00388">
    <property type="entry name" value="HisKA"/>
    <property type="match status" value="1"/>
</dbReference>
<dbReference type="InterPro" id="IPR013655">
    <property type="entry name" value="PAS_fold_3"/>
</dbReference>
<accession>A0A081BYT1</accession>
<protein>
    <recommendedName>
        <fullName evidence="10">Sensory/regulatory protein RpfC</fullName>
        <ecNumber evidence="2">2.7.13.3</ecNumber>
    </recommendedName>
</protein>
<organism evidence="17">
    <name type="scientific">Vecturithrix granuli</name>
    <dbReference type="NCBI Taxonomy" id="1499967"/>
    <lineage>
        <taxon>Bacteria</taxon>
        <taxon>Candidatus Moduliflexota</taxon>
        <taxon>Candidatus Vecturitrichia</taxon>
        <taxon>Candidatus Vecturitrichales</taxon>
        <taxon>Candidatus Vecturitrichaceae</taxon>
        <taxon>Candidatus Vecturithrix</taxon>
    </lineage>
</organism>
<dbReference type="FunFam" id="3.30.565.10:FF:000010">
    <property type="entry name" value="Sensor histidine kinase RcsC"/>
    <property type="match status" value="1"/>
</dbReference>
<dbReference type="SUPFAM" id="SSF55781">
    <property type="entry name" value="GAF domain-like"/>
    <property type="match status" value="2"/>
</dbReference>
<name>A0A081BYT1_VECG1</name>
<evidence type="ECO:0000313" key="18">
    <source>
        <dbReference type="Proteomes" id="UP000030661"/>
    </source>
</evidence>
<dbReference type="FunFam" id="1.10.287.130:FF:000002">
    <property type="entry name" value="Two-component osmosensing histidine kinase"/>
    <property type="match status" value="1"/>
</dbReference>
<dbReference type="CDD" id="cd16922">
    <property type="entry name" value="HATPase_EvgS-ArcB-TorS-like"/>
    <property type="match status" value="1"/>
</dbReference>
<dbReference type="Pfam" id="PF08447">
    <property type="entry name" value="PAS_3"/>
    <property type="match status" value="1"/>
</dbReference>